<dbReference type="EMBL" id="LMVH01000001">
    <property type="protein sequence ID" value="KUL99771.1"/>
    <property type="molecule type" value="Genomic_DNA"/>
</dbReference>
<evidence type="ECO:0000256" key="5">
    <source>
        <dbReference type="ARBA" id="ARBA00022857"/>
    </source>
</evidence>
<dbReference type="GO" id="GO:0046655">
    <property type="term" value="P:folic acid metabolic process"/>
    <property type="evidence" value="ECO:0007669"/>
    <property type="project" value="TreeGrafter"/>
</dbReference>
<gene>
    <name evidence="8" type="ORF">RO03_09840</name>
</gene>
<feature type="domain" description="DHFR" evidence="7">
    <location>
        <begin position="8"/>
        <end position="170"/>
    </location>
</feature>
<dbReference type="UniPathway" id="UPA00077">
    <property type="reaction ID" value="UER00158"/>
</dbReference>
<dbReference type="InterPro" id="IPR001796">
    <property type="entry name" value="DHFR_dom"/>
</dbReference>
<dbReference type="GO" id="GO:0005829">
    <property type="term" value="C:cytosol"/>
    <property type="evidence" value="ECO:0007669"/>
    <property type="project" value="TreeGrafter"/>
</dbReference>
<dbReference type="PANTHER" id="PTHR48069:SF3">
    <property type="entry name" value="DIHYDROFOLATE REDUCTASE"/>
    <property type="match status" value="1"/>
</dbReference>
<dbReference type="EC" id="1.5.1.3" evidence="3"/>
<dbReference type="CDD" id="cd00209">
    <property type="entry name" value="DHFR"/>
    <property type="match status" value="1"/>
</dbReference>
<dbReference type="AlphaFoldDB" id="A0A101K7I9"/>
<dbReference type="PANTHER" id="PTHR48069">
    <property type="entry name" value="DIHYDROFOLATE REDUCTASE"/>
    <property type="match status" value="1"/>
</dbReference>
<organism evidence="8 9">
    <name type="scientific">Fusobacterium nucleatum subsp. nucleatum</name>
    <dbReference type="NCBI Taxonomy" id="76856"/>
    <lineage>
        <taxon>Bacteria</taxon>
        <taxon>Fusobacteriati</taxon>
        <taxon>Fusobacteriota</taxon>
        <taxon>Fusobacteriia</taxon>
        <taxon>Fusobacteriales</taxon>
        <taxon>Fusobacteriaceae</taxon>
        <taxon>Fusobacterium</taxon>
    </lineage>
</organism>
<dbReference type="SUPFAM" id="SSF53597">
    <property type="entry name" value="Dihydrofolate reductase-like"/>
    <property type="match status" value="1"/>
</dbReference>
<dbReference type="Pfam" id="PF00186">
    <property type="entry name" value="DHFR_1"/>
    <property type="match status" value="1"/>
</dbReference>
<evidence type="ECO:0000256" key="2">
    <source>
        <dbReference type="ARBA" id="ARBA00009539"/>
    </source>
</evidence>
<evidence type="ECO:0000256" key="4">
    <source>
        <dbReference type="ARBA" id="ARBA00022563"/>
    </source>
</evidence>
<dbReference type="InterPro" id="IPR012259">
    <property type="entry name" value="DHFR"/>
</dbReference>
<accession>A0A101K7I9</accession>
<reference evidence="8 9" key="1">
    <citation type="submission" date="2015-10" db="EMBL/GenBank/DDBJ databases">
        <authorList>
            <person name="Gilbert D.G."/>
        </authorList>
    </citation>
    <scope>NUCLEOTIDE SEQUENCE [LARGE SCALE GENOMIC DNA]</scope>
    <source>
        <strain evidence="8 9">ChDC F311</strain>
    </source>
</reference>
<dbReference type="Proteomes" id="UP000054800">
    <property type="component" value="Unassembled WGS sequence"/>
</dbReference>
<dbReference type="GO" id="GO:0006730">
    <property type="term" value="P:one-carbon metabolic process"/>
    <property type="evidence" value="ECO:0007669"/>
    <property type="project" value="UniProtKB-KW"/>
</dbReference>
<keyword evidence="5" id="KW-0521">NADP</keyword>
<comment type="pathway">
    <text evidence="1">Cofactor biosynthesis; tetrahydrofolate biosynthesis; 5,6,7,8-tetrahydrofolate from 7,8-dihydrofolate: step 1/1.</text>
</comment>
<proteinExistence type="inferred from homology"/>
<evidence type="ECO:0000259" key="7">
    <source>
        <dbReference type="PROSITE" id="PS51330"/>
    </source>
</evidence>
<dbReference type="GO" id="GO:0050661">
    <property type="term" value="F:NADP binding"/>
    <property type="evidence" value="ECO:0007669"/>
    <property type="project" value="InterPro"/>
</dbReference>
<dbReference type="GO" id="GO:0046654">
    <property type="term" value="P:tetrahydrofolate biosynthetic process"/>
    <property type="evidence" value="ECO:0007669"/>
    <property type="project" value="UniProtKB-UniPathway"/>
</dbReference>
<evidence type="ECO:0000313" key="9">
    <source>
        <dbReference type="Proteomes" id="UP000054800"/>
    </source>
</evidence>
<dbReference type="InterPro" id="IPR024072">
    <property type="entry name" value="DHFR-like_dom_sf"/>
</dbReference>
<sequence length="170" mass="20012">MEKKYYKNLKMIVCVGKDNLIGDRTPDENSNGMLWHIKEELMYFKSKTIGNTVLFGGTTAKYVPIELMKKNREVIILHRNMDVPKLIEDLTLENKTIFIAGGYSIYKYFLDNFEIDEIFFSKIKDSVEVKKAVEPLYLPNIEDYGYKMVDKKDYEEFTAYIYIKNRIGVK</sequence>
<protein>
    <recommendedName>
        <fullName evidence="3">dihydrofolate reductase</fullName>
        <ecNumber evidence="3">1.5.1.3</ecNumber>
    </recommendedName>
</protein>
<comment type="caution">
    <text evidence="8">The sequence shown here is derived from an EMBL/GenBank/DDBJ whole genome shotgun (WGS) entry which is preliminary data.</text>
</comment>
<evidence type="ECO:0000256" key="3">
    <source>
        <dbReference type="ARBA" id="ARBA00012856"/>
    </source>
</evidence>
<dbReference type="GO" id="GO:0004146">
    <property type="term" value="F:dihydrofolate reductase activity"/>
    <property type="evidence" value="ECO:0007669"/>
    <property type="project" value="UniProtKB-EC"/>
</dbReference>
<evidence type="ECO:0000313" key="8">
    <source>
        <dbReference type="EMBL" id="KUL99771.1"/>
    </source>
</evidence>
<dbReference type="RefSeq" id="WP_059223034.1">
    <property type="nucleotide sequence ID" value="NZ_CP056014.1"/>
</dbReference>
<dbReference type="PROSITE" id="PS51330">
    <property type="entry name" value="DHFR_2"/>
    <property type="match status" value="1"/>
</dbReference>
<dbReference type="OrthoDB" id="9804315at2"/>
<dbReference type="GO" id="GO:0046452">
    <property type="term" value="P:dihydrofolate metabolic process"/>
    <property type="evidence" value="ECO:0007669"/>
    <property type="project" value="TreeGrafter"/>
</dbReference>
<evidence type="ECO:0000256" key="1">
    <source>
        <dbReference type="ARBA" id="ARBA00004903"/>
    </source>
</evidence>
<keyword evidence="6" id="KW-0560">Oxidoreductase</keyword>
<keyword evidence="4" id="KW-0554">One-carbon metabolism</keyword>
<comment type="similarity">
    <text evidence="2">Belongs to the dihydrofolate reductase family.</text>
</comment>
<evidence type="ECO:0000256" key="6">
    <source>
        <dbReference type="ARBA" id="ARBA00023002"/>
    </source>
</evidence>
<dbReference type="Gene3D" id="3.40.430.10">
    <property type="entry name" value="Dihydrofolate Reductase, subunit A"/>
    <property type="match status" value="1"/>
</dbReference>
<name>A0A101K7I9_FUSNC</name>